<protein>
    <recommendedName>
        <fullName evidence="1">Reverse transcriptase zinc-binding domain-containing protein</fullName>
    </recommendedName>
</protein>
<gene>
    <name evidence="2" type="ORF">F8388_005965</name>
</gene>
<name>A0A7J6DVI1_CANSA</name>
<feature type="domain" description="Reverse transcriptase zinc-binding" evidence="1">
    <location>
        <begin position="45"/>
        <end position="107"/>
    </location>
</feature>
<dbReference type="InterPro" id="IPR026960">
    <property type="entry name" value="RVT-Znf"/>
</dbReference>
<evidence type="ECO:0000259" key="1">
    <source>
        <dbReference type="Pfam" id="PF13966"/>
    </source>
</evidence>
<organism evidence="2 3">
    <name type="scientific">Cannabis sativa</name>
    <name type="common">Hemp</name>
    <name type="synonym">Marijuana</name>
    <dbReference type="NCBI Taxonomy" id="3483"/>
    <lineage>
        <taxon>Eukaryota</taxon>
        <taxon>Viridiplantae</taxon>
        <taxon>Streptophyta</taxon>
        <taxon>Embryophyta</taxon>
        <taxon>Tracheophyta</taxon>
        <taxon>Spermatophyta</taxon>
        <taxon>Magnoliopsida</taxon>
        <taxon>eudicotyledons</taxon>
        <taxon>Gunneridae</taxon>
        <taxon>Pentapetalae</taxon>
        <taxon>rosids</taxon>
        <taxon>fabids</taxon>
        <taxon>Rosales</taxon>
        <taxon>Cannabaceae</taxon>
        <taxon>Cannabis</taxon>
    </lineage>
</organism>
<evidence type="ECO:0000313" key="3">
    <source>
        <dbReference type="Proteomes" id="UP000525078"/>
    </source>
</evidence>
<sequence length="178" mass="21144">MTQTNQSIWGYAKKDDASWYFKKILSIREYLDEAKLQQAARGDKFSTKNCYNSLMEETPFAYANAIWDTLVIPKHRFIFWQIANSHLLTRDYLHRIMVTPNNLCPVFVAVNRWLGDFHWPLSTVEMLQYCCNATRDLRKRILNAVMAAVFYFLWKNRNNKEFVRTTFHGGLEEEDNDK</sequence>
<dbReference type="Proteomes" id="UP000525078">
    <property type="component" value="Unassembled WGS sequence"/>
</dbReference>
<reference evidence="2 3" key="1">
    <citation type="journal article" date="2020" name="bioRxiv">
        <title>Sequence and annotation of 42 cannabis genomes reveals extensive copy number variation in cannabinoid synthesis and pathogen resistance genes.</title>
        <authorList>
            <person name="Mckernan K.J."/>
            <person name="Helbert Y."/>
            <person name="Kane L.T."/>
            <person name="Ebling H."/>
            <person name="Zhang L."/>
            <person name="Liu B."/>
            <person name="Eaton Z."/>
            <person name="Mclaughlin S."/>
            <person name="Kingan S."/>
            <person name="Baybayan P."/>
            <person name="Concepcion G."/>
            <person name="Jordan M."/>
            <person name="Riva A."/>
            <person name="Barbazuk W."/>
            <person name="Harkins T."/>
        </authorList>
    </citation>
    <scope>NUCLEOTIDE SEQUENCE [LARGE SCALE GENOMIC DNA]</scope>
    <source>
        <strain evidence="3">cv. Jamaican Lion 4</strain>
        <tissue evidence="2">Leaf</tissue>
    </source>
</reference>
<dbReference type="Pfam" id="PF13966">
    <property type="entry name" value="zf-RVT"/>
    <property type="match status" value="1"/>
</dbReference>
<dbReference type="AlphaFoldDB" id="A0A7J6DVI1"/>
<dbReference type="EMBL" id="JAATIP010000375">
    <property type="protein sequence ID" value="KAF4350103.1"/>
    <property type="molecule type" value="Genomic_DNA"/>
</dbReference>
<accession>A0A7J6DVI1</accession>
<proteinExistence type="predicted"/>
<evidence type="ECO:0000313" key="2">
    <source>
        <dbReference type="EMBL" id="KAF4350103.1"/>
    </source>
</evidence>
<comment type="caution">
    <text evidence="2">The sequence shown here is derived from an EMBL/GenBank/DDBJ whole genome shotgun (WGS) entry which is preliminary data.</text>
</comment>